<evidence type="ECO:0000313" key="1">
    <source>
        <dbReference type="EMBL" id="VFJ13291.1"/>
    </source>
</evidence>
<sequence>MVEIVRVHFIDGLDHPIPTVGMVSYLIEANPKDYTLVGRCFRYSIPMFEPYLSNMGVDINDINRIVLTHLHPDDVEAANELKLKLKTSAKIYSH</sequence>
<reference evidence="1 2" key="1">
    <citation type="submission" date="2019-02" db="EMBL/GenBank/DDBJ databases">
        <authorList>
            <person name="Lehtovirta-Morley E L."/>
        </authorList>
    </citation>
    <scope>NUCLEOTIDE SEQUENCE [LARGE SCALE GENOMIC DNA]</scope>
    <source>
        <strain evidence="1">NFRAN1</strain>
    </source>
</reference>
<keyword evidence="1" id="KW-0378">Hydrolase</keyword>
<dbReference type="AlphaFoldDB" id="A0A484I7X9"/>
<dbReference type="KEGG" id="nfn:NFRAN_0969"/>
<organism evidence="1 2">
    <name type="scientific">Candidatus Nitrosocosmicus franklandianus</name>
    <dbReference type="NCBI Taxonomy" id="1798806"/>
    <lineage>
        <taxon>Archaea</taxon>
        <taxon>Nitrososphaerota</taxon>
        <taxon>Nitrososphaeria</taxon>
        <taxon>Nitrososphaerales</taxon>
        <taxon>Nitrososphaeraceae</taxon>
        <taxon>Candidatus Nitrosocosmicus</taxon>
    </lineage>
</organism>
<keyword evidence="2" id="KW-1185">Reference proteome</keyword>
<dbReference type="GeneID" id="39420426"/>
<evidence type="ECO:0000313" key="2">
    <source>
        <dbReference type="Proteomes" id="UP000294299"/>
    </source>
</evidence>
<protein>
    <submittedName>
        <fullName evidence="1">Metallo-hydrolase YflN</fullName>
        <ecNumber evidence="1">3.-.-.-</ecNumber>
    </submittedName>
</protein>
<gene>
    <name evidence="1" type="ORF">NFRAN_0969</name>
</gene>
<dbReference type="Gene3D" id="3.60.15.10">
    <property type="entry name" value="Ribonuclease Z/Hydroxyacylglutathione hydrolase-like"/>
    <property type="match status" value="1"/>
</dbReference>
<proteinExistence type="predicted"/>
<dbReference type="SUPFAM" id="SSF56281">
    <property type="entry name" value="Metallo-hydrolase/oxidoreductase"/>
    <property type="match status" value="1"/>
</dbReference>
<name>A0A484I7X9_9ARCH</name>
<dbReference type="EMBL" id="LR216287">
    <property type="protein sequence ID" value="VFJ13291.1"/>
    <property type="molecule type" value="Genomic_DNA"/>
</dbReference>
<dbReference type="RefSeq" id="WP_134483207.1">
    <property type="nucleotide sequence ID" value="NZ_LR216287.1"/>
</dbReference>
<accession>A0A484I7X9</accession>
<dbReference type="GO" id="GO:0016787">
    <property type="term" value="F:hydrolase activity"/>
    <property type="evidence" value="ECO:0007669"/>
    <property type="project" value="UniProtKB-KW"/>
</dbReference>
<dbReference type="EC" id="3.-.-.-" evidence="1"/>
<dbReference type="InterPro" id="IPR036866">
    <property type="entry name" value="RibonucZ/Hydroxyglut_hydro"/>
</dbReference>
<dbReference type="Proteomes" id="UP000294299">
    <property type="component" value="Chromosome NFRAN"/>
</dbReference>
<dbReference type="OrthoDB" id="197151at2157"/>